<protein>
    <submittedName>
        <fullName evidence="3">AT-rich interactive domain-containing protein 4B</fullName>
    </submittedName>
</protein>
<evidence type="ECO:0000313" key="3">
    <source>
        <dbReference type="EMBL" id="CAI8014134.1"/>
    </source>
</evidence>
<sequence>MVGGDCIQGTLKVGAHVDVTQPDGQVLTANIVKLTDQSTYTVVFDDGDERTLKRSSLCLKGGRHFDKSESLDNLPLTDPEHFGAPAILPKKPRRRAARPNYAQAAVNGDDEEEEEGDGERKGCTYPPEFPVGKTVFLENDRRRAGWIPAVIVPAHYVLEESDRKPNTICLRSFKDGRL</sequence>
<dbReference type="GO" id="GO:0005634">
    <property type="term" value="C:nucleus"/>
    <property type="evidence" value="ECO:0007669"/>
    <property type="project" value="TreeGrafter"/>
</dbReference>
<feature type="compositionally biased region" description="Acidic residues" evidence="1">
    <location>
        <begin position="108"/>
        <end position="117"/>
    </location>
</feature>
<evidence type="ECO:0000259" key="2">
    <source>
        <dbReference type="SMART" id="SM00333"/>
    </source>
</evidence>
<dbReference type="InterPro" id="IPR051232">
    <property type="entry name" value="ARID/SWI1_ChromRemod"/>
</dbReference>
<feature type="region of interest" description="Disordered" evidence="1">
    <location>
        <begin position="93"/>
        <end position="126"/>
    </location>
</feature>
<dbReference type="SMART" id="SM00333">
    <property type="entry name" value="TUDOR"/>
    <property type="match status" value="1"/>
</dbReference>
<dbReference type="GO" id="GO:0000976">
    <property type="term" value="F:transcription cis-regulatory region binding"/>
    <property type="evidence" value="ECO:0007669"/>
    <property type="project" value="TreeGrafter"/>
</dbReference>
<organism evidence="3 4">
    <name type="scientific">Geodia barretti</name>
    <name type="common">Barrett's horny sponge</name>
    <dbReference type="NCBI Taxonomy" id="519541"/>
    <lineage>
        <taxon>Eukaryota</taxon>
        <taxon>Metazoa</taxon>
        <taxon>Porifera</taxon>
        <taxon>Demospongiae</taxon>
        <taxon>Heteroscleromorpha</taxon>
        <taxon>Tetractinellida</taxon>
        <taxon>Astrophorina</taxon>
        <taxon>Geodiidae</taxon>
        <taxon>Geodia</taxon>
    </lineage>
</organism>
<dbReference type="PANTHER" id="PTHR13964:SF27">
    <property type="entry name" value="HAT-TRICK, ISOFORM D"/>
    <property type="match status" value="1"/>
</dbReference>
<reference evidence="3" key="1">
    <citation type="submission" date="2023-03" db="EMBL/GenBank/DDBJ databases">
        <authorList>
            <person name="Steffen K."/>
            <person name="Cardenas P."/>
        </authorList>
    </citation>
    <scope>NUCLEOTIDE SEQUENCE</scope>
</reference>
<feature type="domain" description="Tudor" evidence="2">
    <location>
        <begin position="9"/>
        <end position="65"/>
    </location>
</feature>
<evidence type="ECO:0000313" key="4">
    <source>
        <dbReference type="Proteomes" id="UP001174909"/>
    </source>
</evidence>
<dbReference type="EMBL" id="CASHTH010001341">
    <property type="protein sequence ID" value="CAI8014134.1"/>
    <property type="molecule type" value="Genomic_DNA"/>
</dbReference>
<dbReference type="GO" id="GO:0006357">
    <property type="term" value="P:regulation of transcription by RNA polymerase II"/>
    <property type="evidence" value="ECO:0007669"/>
    <property type="project" value="TreeGrafter"/>
</dbReference>
<name>A0AA35RN29_GEOBA</name>
<dbReference type="PANTHER" id="PTHR13964">
    <property type="entry name" value="RBP-RELATED"/>
    <property type="match status" value="1"/>
</dbReference>
<dbReference type="InterPro" id="IPR002999">
    <property type="entry name" value="Tudor"/>
</dbReference>
<dbReference type="SUPFAM" id="SSF63748">
    <property type="entry name" value="Tudor/PWWP/MBT"/>
    <property type="match status" value="1"/>
</dbReference>
<comment type="caution">
    <text evidence="3">The sequence shown here is derived from an EMBL/GenBank/DDBJ whole genome shotgun (WGS) entry which is preliminary data.</text>
</comment>
<dbReference type="Proteomes" id="UP001174909">
    <property type="component" value="Unassembled WGS sequence"/>
</dbReference>
<dbReference type="AlphaFoldDB" id="A0AA35RN29"/>
<evidence type="ECO:0000256" key="1">
    <source>
        <dbReference type="SAM" id="MobiDB-lite"/>
    </source>
</evidence>
<keyword evidence="4" id="KW-1185">Reference proteome</keyword>
<gene>
    <name evidence="3" type="ORF">GBAR_LOCUS8865</name>
</gene>
<accession>A0AA35RN29</accession>
<dbReference type="Gene3D" id="2.30.30.140">
    <property type="match status" value="2"/>
</dbReference>
<proteinExistence type="predicted"/>
<dbReference type="CDD" id="cd20390">
    <property type="entry name" value="Tudor_ARID4_rpt2"/>
    <property type="match status" value="1"/>
</dbReference>